<dbReference type="RefSeq" id="WP_106358611.1">
    <property type="nucleotide sequence ID" value="NZ_PVTP01000010.1"/>
</dbReference>
<dbReference type="OrthoDB" id="9804312at2"/>
<reference evidence="1 2" key="1">
    <citation type="submission" date="2018-03" db="EMBL/GenBank/DDBJ databases">
        <title>Genomic Encyclopedia of Archaeal and Bacterial Type Strains, Phase II (KMG-II): from individual species to whole genera.</title>
        <authorList>
            <person name="Goeker M."/>
        </authorList>
    </citation>
    <scope>NUCLEOTIDE SEQUENCE [LARGE SCALE GENOMIC DNA]</scope>
    <source>
        <strain evidence="1 2">DSM 101533</strain>
    </source>
</reference>
<evidence type="ECO:0000313" key="1">
    <source>
        <dbReference type="EMBL" id="PRY76050.1"/>
    </source>
</evidence>
<dbReference type="InterPro" id="IPR029063">
    <property type="entry name" value="SAM-dependent_MTases_sf"/>
</dbReference>
<dbReference type="GO" id="GO:0008168">
    <property type="term" value="F:methyltransferase activity"/>
    <property type="evidence" value="ECO:0007669"/>
    <property type="project" value="UniProtKB-KW"/>
</dbReference>
<dbReference type="AlphaFoldDB" id="A0A2T0VW64"/>
<gene>
    <name evidence="1" type="ORF">CLV80_110136</name>
</gene>
<accession>A0A2T0VW64</accession>
<dbReference type="SUPFAM" id="SSF53335">
    <property type="entry name" value="S-adenosyl-L-methionine-dependent methyltransferases"/>
    <property type="match status" value="1"/>
</dbReference>
<evidence type="ECO:0000313" key="2">
    <source>
        <dbReference type="Proteomes" id="UP000238007"/>
    </source>
</evidence>
<sequence length="200" mass="21515">MPDAKTIAIYNEKAAEYAALTKTAKPDASLQAFIDLMPEGGRVLDLGCGPATASVHMRAAGLSPDPVDASPRMIEFANQNHNIGARLATFDEIIGTDEYDGVWASFSLLHAPRQKLPEHFSAIHQSLKPAGILHLGMKTGSGTARDAIERLYTYVSIDELKNMLTNAGFAIVFTREGVEKGLAGTADPFVIMRAKKETNA</sequence>
<dbReference type="PANTHER" id="PTHR43861">
    <property type="entry name" value="TRANS-ACONITATE 2-METHYLTRANSFERASE-RELATED"/>
    <property type="match status" value="1"/>
</dbReference>
<protein>
    <submittedName>
        <fullName evidence="1">Methyltransferase family protein</fullName>
    </submittedName>
</protein>
<dbReference type="Gene3D" id="3.40.50.150">
    <property type="entry name" value="Vaccinia Virus protein VP39"/>
    <property type="match status" value="1"/>
</dbReference>
<dbReference type="PANTHER" id="PTHR43861:SF1">
    <property type="entry name" value="TRANS-ACONITATE 2-METHYLTRANSFERASE"/>
    <property type="match status" value="1"/>
</dbReference>
<keyword evidence="2" id="KW-1185">Reference proteome</keyword>
<organism evidence="1 2">
    <name type="scientific">Yoonia maritima</name>
    <dbReference type="NCBI Taxonomy" id="1435347"/>
    <lineage>
        <taxon>Bacteria</taxon>
        <taxon>Pseudomonadati</taxon>
        <taxon>Pseudomonadota</taxon>
        <taxon>Alphaproteobacteria</taxon>
        <taxon>Rhodobacterales</taxon>
        <taxon>Paracoccaceae</taxon>
        <taxon>Yoonia</taxon>
    </lineage>
</organism>
<keyword evidence="1" id="KW-0489">Methyltransferase</keyword>
<dbReference type="CDD" id="cd02440">
    <property type="entry name" value="AdoMet_MTases"/>
    <property type="match status" value="1"/>
</dbReference>
<comment type="caution">
    <text evidence="1">The sequence shown here is derived from an EMBL/GenBank/DDBJ whole genome shotgun (WGS) entry which is preliminary data.</text>
</comment>
<dbReference type="EMBL" id="PVTP01000010">
    <property type="protein sequence ID" value="PRY76050.1"/>
    <property type="molecule type" value="Genomic_DNA"/>
</dbReference>
<keyword evidence="1" id="KW-0808">Transferase</keyword>
<name>A0A2T0VW64_9RHOB</name>
<dbReference type="GO" id="GO:0032259">
    <property type="term" value="P:methylation"/>
    <property type="evidence" value="ECO:0007669"/>
    <property type="project" value="UniProtKB-KW"/>
</dbReference>
<proteinExistence type="predicted"/>
<dbReference type="Pfam" id="PF13489">
    <property type="entry name" value="Methyltransf_23"/>
    <property type="match status" value="1"/>
</dbReference>
<dbReference type="Proteomes" id="UP000238007">
    <property type="component" value="Unassembled WGS sequence"/>
</dbReference>